<accession>A0ABQ4XNU6</accession>
<dbReference type="Proteomes" id="UP001151760">
    <property type="component" value="Unassembled WGS sequence"/>
</dbReference>
<evidence type="ECO:0000313" key="2">
    <source>
        <dbReference type="Proteomes" id="UP001151760"/>
    </source>
</evidence>
<sequence>MGESSRKTSLERHEEQIEEILNHLDELLSTHEHKKDKIEGSSNRSVIYNKISTINEDELQNAMHGIAKLKESQMGNNNKNCSWLAQIANLEQINEEFQVRHQSNNASPFECKYELKNCQKGQIELLDYILVFIAFNLRTG</sequence>
<comment type="caution">
    <text evidence="1">The sequence shown here is derived from an EMBL/GenBank/DDBJ whole genome shotgun (WGS) entry which is preliminary data.</text>
</comment>
<reference evidence="1" key="1">
    <citation type="journal article" date="2022" name="Int. J. Mol. Sci.">
        <title>Draft Genome of Tanacetum Coccineum: Genomic Comparison of Closely Related Tanacetum-Family Plants.</title>
        <authorList>
            <person name="Yamashiro T."/>
            <person name="Shiraishi A."/>
            <person name="Nakayama K."/>
            <person name="Satake H."/>
        </authorList>
    </citation>
    <scope>NUCLEOTIDE SEQUENCE</scope>
</reference>
<name>A0ABQ4XNU6_9ASTR</name>
<organism evidence="1 2">
    <name type="scientific">Tanacetum coccineum</name>
    <dbReference type="NCBI Taxonomy" id="301880"/>
    <lineage>
        <taxon>Eukaryota</taxon>
        <taxon>Viridiplantae</taxon>
        <taxon>Streptophyta</taxon>
        <taxon>Embryophyta</taxon>
        <taxon>Tracheophyta</taxon>
        <taxon>Spermatophyta</taxon>
        <taxon>Magnoliopsida</taxon>
        <taxon>eudicotyledons</taxon>
        <taxon>Gunneridae</taxon>
        <taxon>Pentapetalae</taxon>
        <taxon>asterids</taxon>
        <taxon>campanulids</taxon>
        <taxon>Asterales</taxon>
        <taxon>Asteraceae</taxon>
        <taxon>Asteroideae</taxon>
        <taxon>Anthemideae</taxon>
        <taxon>Anthemidinae</taxon>
        <taxon>Tanacetum</taxon>
    </lineage>
</organism>
<reference evidence="1" key="2">
    <citation type="submission" date="2022-01" db="EMBL/GenBank/DDBJ databases">
        <authorList>
            <person name="Yamashiro T."/>
            <person name="Shiraishi A."/>
            <person name="Satake H."/>
            <person name="Nakayama K."/>
        </authorList>
    </citation>
    <scope>NUCLEOTIDE SEQUENCE</scope>
</reference>
<evidence type="ECO:0000313" key="1">
    <source>
        <dbReference type="EMBL" id="GJS66588.1"/>
    </source>
</evidence>
<dbReference type="EMBL" id="BQNB010009659">
    <property type="protein sequence ID" value="GJS66588.1"/>
    <property type="molecule type" value="Genomic_DNA"/>
</dbReference>
<gene>
    <name evidence="1" type="ORF">Tco_0681152</name>
</gene>
<proteinExistence type="predicted"/>
<protein>
    <submittedName>
        <fullName evidence="1">Uncharacterized protein</fullName>
    </submittedName>
</protein>
<keyword evidence="2" id="KW-1185">Reference proteome</keyword>